<evidence type="ECO:0000313" key="4">
    <source>
        <dbReference type="EMBL" id="WEG74119.1"/>
    </source>
</evidence>
<comment type="similarity">
    <text evidence="2">Belongs to the UPF0291 family.</text>
</comment>
<proteinExistence type="inferred from homology"/>
<feature type="region of interest" description="Disordered" evidence="3">
    <location>
        <begin position="56"/>
        <end position="83"/>
    </location>
</feature>
<dbReference type="Proteomes" id="UP001179647">
    <property type="component" value="Chromosome"/>
</dbReference>
<evidence type="ECO:0000313" key="5">
    <source>
        <dbReference type="Proteomes" id="UP001179647"/>
    </source>
</evidence>
<sequence length="83" mass="9588">MLSKEKMARINELANKAKGEGLTLAEQNEQKALREEYLERFRGGMRNHIEGMKVVDQEGKDVTPDKLKSIQKDKGLHNRHIEE</sequence>
<dbReference type="PANTHER" id="PTHR37300">
    <property type="entry name" value="UPF0291 PROTEIN CBO2609/CLC_2481"/>
    <property type="match status" value="1"/>
</dbReference>
<dbReference type="PANTHER" id="PTHR37300:SF1">
    <property type="entry name" value="UPF0291 PROTEIN YNZC"/>
    <property type="match status" value="1"/>
</dbReference>
<evidence type="ECO:0000256" key="1">
    <source>
        <dbReference type="ARBA" id="ARBA00022490"/>
    </source>
</evidence>
<organism evidence="4 5">
    <name type="scientific">Vagococcus intermedius</name>
    <dbReference type="NCBI Taxonomy" id="2991418"/>
    <lineage>
        <taxon>Bacteria</taxon>
        <taxon>Bacillati</taxon>
        <taxon>Bacillota</taxon>
        <taxon>Bacilli</taxon>
        <taxon>Lactobacillales</taxon>
        <taxon>Enterococcaceae</taxon>
        <taxon>Vagococcus</taxon>
    </lineage>
</organism>
<dbReference type="InterPro" id="IPR009242">
    <property type="entry name" value="DUF896"/>
</dbReference>
<keyword evidence="1 2" id="KW-0963">Cytoplasm</keyword>
<accession>A0AAF0CWE7</accession>
<dbReference type="EMBL" id="CP110232">
    <property type="protein sequence ID" value="WEG74119.1"/>
    <property type="molecule type" value="Genomic_DNA"/>
</dbReference>
<evidence type="ECO:0000256" key="3">
    <source>
        <dbReference type="SAM" id="MobiDB-lite"/>
    </source>
</evidence>
<dbReference type="NCBIfam" id="NF002711">
    <property type="entry name" value="PRK02539.1"/>
    <property type="match status" value="1"/>
</dbReference>
<name>A0AAF0CWE7_9ENTE</name>
<dbReference type="AlphaFoldDB" id="A0AAF0CWE7"/>
<dbReference type="RefSeq" id="WP_275469918.1">
    <property type="nucleotide sequence ID" value="NZ_CP110232.1"/>
</dbReference>
<evidence type="ECO:0000256" key="2">
    <source>
        <dbReference type="HAMAP-Rule" id="MF_01103"/>
    </source>
</evidence>
<keyword evidence="5" id="KW-1185">Reference proteome</keyword>
<reference evidence="4" key="1">
    <citation type="submission" date="2022-10" db="EMBL/GenBank/DDBJ databases">
        <title>Vagococcus sp. isolated from poultry meat.</title>
        <authorList>
            <person name="Johansson P."/>
            <person name="Bjorkroth J."/>
        </authorList>
    </citation>
    <scope>NUCLEOTIDE SEQUENCE</scope>
    <source>
        <strain evidence="4">STAA11</strain>
    </source>
</reference>
<dbReference type="GO" id="GO:0005737">
    <property type="term" value="C:cytoplasm"/>
    <property type="evidence" value="ECO:0007669"/>
    <property type="project" value="UniProtKB-SubCell"/>
</dbReference>
<dbReference type="HAMAP" id="MF_01103">
    <property type="entry name" value="UPF0291"/>
    <property type="match status" value="1"/>
</dbReference>
<dbReference type="SUPFAM" id="SSF158221">
    <property type="entry name" value="YnzC-like"/>
    <property type="match status" value="1"/>
</dbReference>
<gene>
    <name evidence="4" type="ORF">OL234_04280</name>
</gene>
<comment type="subcellular location">
    <subcellularLocation>
        <location evidence="2">Cytoplasm</location>
    </subcellularLocation>
</comment>
<protein>
    <recommendedName>
        <fullName evidence="2">UPF0291 protein OL234_04280</fullName>
    </recommendedName>
</protein>
<dbReference type="Pfam" id="PF05979">
    <property type="entry name" value="DUF896"/>
    <property type="match status" value="1"/>
</dbReference>
<dbReference type="KEGG" id="vie:OL234_04280"/>
<dbReference type="Gene3D" id="1.10.287.540">
    <property type="entry name" value="Helix hairpin bin"/>
    <property type="match status" value="1"/>
</dbReference>